<dbReference type="PANTHER" id="PTHR11360:SF284">
    <property type="entry name" value="EG:103B4.3 PROTEIN-RELATED"/>
    <property type="match status" value="1"/>
</dbReference>
<feature type="domain" description="Major facilitator superfamily (MFS) profile" evidence="5">
    <location>
        <begin position="313"/>
        <end position="501"/>
    </location>
</feature>
<evidence type="ECO:0000256" key="4">
    <source>
        <dbReference type="SAM" id="Phobius"/>
    </source>
</evidence>
<feature type="transmembrane region" description="Helical" evidence="4">
    <location>
        <begin position="377"/>
        <end position="395"/>
    </location>
</feature>
<feature type="transmembrane region" description="Helical" evidence="4">
    <location>
        <begin position="429"/>
        <end position="448"/>
    </location>
</feature>
<dbReference type="InterPro" id="IPR011701">
    <property type="entry name" value="MFS"/>
</dbReference>
<dbReference type="Gene3D" id="1.20.1250.20">
    <property type="entry name" value="MFS general substrate transporter like domains"/>
    <property type="match status" value="2"/>
</dbReference>
<proteinExistence type="inferred from homology"/>
<dbReference type="PROSITE" id="PS50850">
    <property type="entry name" value="MFS"/>
    <property type="match status" value="1"/>
</dbReference>
<evidence type="ECO:0000313" key="7">
    <source>
        <dbReference type="Proteomes" id="UP000703661"/>
    </source>
</evidence>
<keyword evidence="4" id="KW-0472">Membrane</keyword>
<accession>A0A9P6SZ97</accession>
<gene>
    <name evidence="6" type="ORF">BGZ80_011100</name>
</gene>
<dbReference type="Proteomes" id="UP000703661">
    <property type="component" value="Unassembled WGS sequence"/>
</dbReference>
<keyword evidence="4" id="KW-0812">Transmembrane</keyword>
<keyword evidence="4" id="KW-1133">Transmembrane helix</keyword>
<dbReference type="AlphaFoldDB" id="A0A9P6SZ97"/>
<comment type="similarity">
    <text evidence="2">Belongs to the major facilitator superfamily. Monocarboxylate porter (TC 2.A.1.13) family.</text>
</comment>
<protein>
    <recommendedName>
        <fullName evidence="5">Major facilitator superfamily (MFS) profile domain-containing protein</fullName>
    </recommendedName>
</protein>
<feature type="transmembrane region" description="Helical" evidence="4">
    <location>
        <begin position="311"/>
        <end position="335"/>
    </location>
</feature>
<dbReference type="InterPro" id="IPR020846">
    <property type="entry name" value="MFS_dom"/>
</dbReference>
<dbReference type="SUPFAM" id="SSF103473">
    <property type="entry name" value="MFS general substrate transporter"/>
    <property type="match status" value="1"/>
</dbReference>
<feature type="transmembrane region" description="Helical" evidence="4">
    <location>
        <begin position="117"/>
        <end position="139"/>
    </location>
</feature>
<comment type="subcellular location">
    <subcellularLocation>
        <location evidence="1">Membrane</location>
        <topology evidence="1">Multi-pass membrane protein</topology>
    </subcellularLocation>
</comment>
<dbReference type="InterPro" id="IPR036259">
    <property type="entry name" value="MFS_trans_sf"/>
</dbReference>
<dbReference type="OrthoDB" id="6499973at2759"/>
<dbReference type="InterPro" id="IPR050327">
    <property type="entry name" value="Proton-linked_MCT"/>
</dbReference>
<dbReference type="GO" id="GO:0022857">
    <property type="term" value="F:transmembrane transporter activity"/>
    <property type="evidence" value="ECO:0007669"/>
    <property type="project" value="InterPro"/>
</dbReference>
<dbReference type="PANTHER" id="PTHR11360">
    <property type="entry name" value="MONOCARBOXYLATE TRANSPORTER"/>
    <property type="match status" value="1"/>
</dbReference>
<evidence type="ECO:0000259" key="5">
    <source>
        <dbReference type="PROSITE" id="PS50850"/>
    </source>
</evidence>
<dbReference type="Pfam" id="PF07690">
    <property type="entry name" value="MFS_1"/>
    <property type="match status" value="1"/>
</dbReference>
<feature type="transmembrane region" description="Helical" evidence="4">
    <location>
        <begin position="159"/>
        <end position="177"/>
    </location>
</feature>
<feature type="transmembrane region" description="Helical" evidence="4">
    <location>
        <begin position="214"/>
        <end position="232"/>
    </location>
</feature>
<evidence type="ECO:0000256" key="2">
    <source>
        <dbReference type="ARBA" id="ARBA00006727"/>
    </source>
</evidence>
<feature type="transmembrane region" description="Helical" evidence="4">
    <location>
        <begin position="347"/>
        <end position="370"/>
    </location>
</feature>
<dbReference type="GO" id="GO:0016020">
    <property type="term" value="C:membrane"/>
    <property type="evidence" value="ECO:0007669"/>
    <property type="project" value="UniProtKB-SubCell"/>
</dbReference>
<sequence length="501" mass="53082">MENNLLHKNPPTILEDVEYIVSPSPTGHPHLSTIGAAAATASDAAANATDVNTLIGAAVEKHPVNFSKNSTVDNMADLSNSSEQRTFKTDAEKADNGTDESTEPATAVLTNFPDGGFGWLVVLGAFMIQFCCWGFNFSWGVYQEYYVENDTFEGATLSQVSWCGGLGAASVFLTCPFQTQMVSRFGLRPVIATGIVISGFGMISASFAKTGLMFGLGAGMALFNSVAIPVQWFDKKRGLASGITVAGSGIGGATLAPLNRYLISNVGYKWTLRIMGITVITAVFSILFCIRARIPPATRRRPLFDVAMFKNTGFTILYLTGMLMTFGYLTPIFLLPKFVKDLGWDPTVGATLVSIFSGVNAAARIGLGFVADICGPLNVLILSTIFCGLSCYMFWMNTHGLAMATVFAIAYGTSAGGFVSLFPVVAAKVIGLETLAATVGLLFSGNFFGNLLGTPLASAIISASGGSYTWAIVLAGTAPLVGASLLLIIRFEDEKRIFVKV</sequence>
<feature type="transmembrane region" description="Helical" evidence="4">
    <location>
        <begin position="401"/>
        <end position="422"/>
    </location>
</feature>
<dbReference type="EMBL" id="JAAAID010000851">
    <property type="protein sequence ID" value="KAG0013401.1"/>
    <property type="molecule type" value="Genomic_DNA"/>
</dbReference>
<name>A0A9P6SZ97_9FUNG</name>
<feature type="transmembrane region" description="Helical" evidence="4">
    <location>
        <begin position="239"/>
        <end position="258"/>
    </location>
</feature>
<evidence type="ECO:0000313" key="6">
    <source>
        <dbReference type="EMBL" id="KAG0013401.1"/>
    </source>
</evidence>
<evidence type="ECO:0000256" key="1">
    <source>
        <dbReference type="ARBA" id="ARBA00004141"/>
    </source>
</evidence>
<reference evidence="6" key="1">
    <citation type="journal article" date="2020" name="Fungal Divers.">
        <title>Resolving the Mortierellaceae phylogeny through synthesis of multi-gene phylogenetics and phylogenomics.</title>
        <authorList>
            <person name="Vandepol N."/>
            <person name="Liber J."/>
            <person name="Desiro A."/>
            <person name="Na H."/>
            <person name="Kennedy M."/>
            <person name="Barry K."/>
            <person name="Grigoriev I.V."/>
            <person name="Miller A.N."/>
            <person name="O'Donnell K."/>
            <person name="Stajich J.E."/>
            <person name="Bonito G."/>
        </authorList>
    </citation>
    <scope>NUCLEOTIDE SEQUENCE</scope>
    <source>
        <strain evidence="6">NRRL 2769</strain>
    </source>
</reference>
<organism evidence="6 7">
    <name type="scientific">Entomortierella chlamydospora</name>
    <dbReference type="NCBI Taxonomy" id="101097"/>
    <lineage>
        <taxon>Eukaryota</taxon>
        <taxon>Fungi</taxon>
        <taxon>Fungi incertae sedis</taxon>
        <taxon>Mucoromycota</taxon>
        <taxon>Mortierellomycotina</taxon>
        <taxon>Mortierellomycetes</taxon>
        <taxon>Mortierellales</taxon>
        <taxon>Mortierellaceae</taxon>
        <taxon>Entomortierella</taxon>
    </lineage>
</organism>
<feature type="compositionally biased region" description="Basic and acidic residues" evidence="3">
    <location>
        <begin position="85"/>
        <end position="96"/>
    </location>
</feature>
<keyword evidence="7" id="KW-1185">Reference proteome</keyword>
<feature type="compositionally biased region" description="Polar residues" evidence="3">
    <location>
        <begin position="75"/>
        <end position="84"/>
    </location>
</feature>
<comment type="caution">
    <text evidence="6">The sequence shown here is derived from an EMBL/GenBank/DDBJ whole genome shotgun (WGS) entry which is preliminary data.</text>
</comment>
<evidence type="ECO:0000256" key="3">
    <source>
        <dbReference type="SAM" id="MobiDB-lite"/>
    </source>
</evidence>
<feature type="transmembrane region" description="Helical" evidence="4">
    <location>
        <begin position="270"/>
        <end position="290"/>
    </location>
</feature>
<dbReference type="CDD" id="cd17352">
    <property type="entry name" value="MFS_MCT_SLC16"/>
    <property type="match status" value="1"/>
</dbReference>
<feature type="transmembrane region" description="Helical" evidence="4">
    <location>
        <begin position="189"/>
        <end position="208"/>
    </location>
</feature>
<feature type="region of interest" description="Disordered" evidence="3">
    <location>
        <begin position="75"/>
        <end position="103"/>
    </location>
</feature>
<feature type="transmembrane region" description="Helical" evidence="4">
    <location>
        <begin position="468"/>
        <end position="489"/>
    </location>
</feature>